<protein>
    <submittedName>
        <fullName evidence="3">ABC transporter related protein</fullName>
    </submittedName>
</protein>
<gene>
    <name evidence="3" type="ORF">MMAB1_0713</name>
</gene>
<dbReference type="Pfam" id="PF00005">
    <property type="entry name" value="ABC_tran"/>
    <property type="match status" value="1"/>
</dbReference>
<dbReference type="GO" id="GO:0016887">
    <property type="term" value="F:ATP hydrolysis activity"/>
    <property type="evidence" value="ECO:0007669"/>
    <property type="project" value="InterPro"/>
</dbReference>
<dbReference type="InterPro" id="IPR027417">
    <property type="entry name" value="P-loop_NTPase"/>
</dbReference>
<dbReference type="InterPro" id="IPR050153">
    <property type="entry name" value="Metal_Ion_Import_ABC"/>
</dbReference>
<dbReference type="PANTHER" id="PTHR42734:SF19">
    <property type="entry name" value="IRON COMPOUNDS ABC TRANSPORTER, ATP-BINDING PROTEIN"/>
    <property type="match status" value="1"/>
</dbReference>
<dbReference type="SUPFAM" id="SSF52540">
    <property type="entry name" value="P-loop containing nucleoside triphosphate hydrolases"/>
    <property type="match status" value="1"/>
</dbReference>
<dbReference type="GO" id="GO:0005524">
    <property type="term" value="F:ATP binding"/>
    <property type="evidence" value="ECO:0007669"/>
    <property type="project" value="InterPro"/>
</dbReference>
<dbReference type="KEGG" id="mema:MMAB1_0713"/>
<evidence type="ECO:0000256" key="1">
    <source>
        <dbReference type="ARBA" id="ARBA00022448"/>
    </source>
</evidence>
<dbReference type="RefSeq" id="WP_197671638.1">
    <property type="nucleotide sequence ID" value="NZ_LT158599.1"/>
</dbReference>
<evidence type="ECO:0000313" key="3">
    <source>
        <dbReference type="EMBL" id="CVK31927.1"/>
    </source>
</evidence>
<feature type="domain" description="ABC transporter" evidence="2">
    <location>
        <begin position="18"/>
        <end position="69"/>
    </location>
</feature>
<name>A0A0X3BIG9_9EURY</name>
<evidence type="ECO:0000259" key="2">
    <source>
        <dbReference type="Pfam" id="PF00005"/>
    </source>
</evidence>
<dbReference type="PANTHER" id="PTHR42734">
    <property type="entry name" value="METAL TRANSPORT SYSTEM ATP-BINDING PROTEIN TM_0124-RELATED"/>
    <property type="match status" value="1"/>
</dbReference>
<keyword evidence="1" id="KW-0813">Transport</keyword>
<reference evidence="3 4" key="1">
    <citation type="submission" date="2016-01" db="EMBL/GenBank/DDBJ databases">
        <authorList>
            <person name="Manzoor S."/>
        </authorList>
    </citation>
    <scope>NUCLEOTIDE SEQUENCE [LARGE SCALE GENOMIC DNA]</scope>
    <source>
        <strain evidence="3">Methanoculleus sp MAB1</strain>
    </source>
</reference>
<organism evidence="3 4">
    <name type="scientific">Methanoculleus bourgensis</name>
    <dbReference type="NCBI Taxonomy" id="83986"/>
    <lineage>
        <taxon>Archaea</taxon>
        <taxon>Methanobacteriati</taxon>
        <taxon>Methanobacteriota</taxon>
        <taxon>Stenosarchaea group</taxon>
        <taxon>Methanomicrobia</taxon>
        <taxon>Methanomicrobiales</taxon>
        <taxon>Methanomicrobiaceae</taxon>
        <taxon>Methanoculleus</taxon>
    </lineage>
</organism>
<dbReference type="Gene3D" id="3.40.50.300">
    <property type="entry name" value="P-loop containing nucleotide triphosphate hydrolases"/>
    <property type="match status" value="1"/>
</dbReference>
<dbReference type="OrthoDB" id="24644at2157"/>
<sequence length="167" mass="18436">MGLTNQLNLLAAPNQDHIDEAYAAMESLGIAHLRNAGYGEISGGERQLTLIARALVQKAKILIMDEPTANLDYGNQFRVMCRISDLARDGYIIILSTHNPDHAFLYANRTLMIYGGKVIADGTPENVLDAKLIKVVYGVDVNVEDYRYGSRRHKLCVPINGGVGKHR</sequence>
<dbReference type="InterPro" id="IPR003439">
    <property type="entry name" value="ABC_transporter-like_ATP-bd"/>
</dbReference>
<dbReference type="GeneID" id="78736953"/>
<accession>A0A0X3BIG9</accession>
<dbReference type="Proteomes" id="UP000069850">
    <property type="component" value="Chromosome 1"/>
</dbReference>
<dbReference type="EMBL" id="LT158599">
    <property type="protein sequence ID" value="CVK31927.1"/>
    <property type="molecule type" value="Genomic_DNA"/>
</dbReference>
<proteinExistence type="predicted"/>
<evidence type="ECO:0000313" key="4">
    <source>
        <dbReference type="Proteomes" id="UP000069850"/>
    </source>
</evidence>
<dbReference type="AlphaFoldDB" id="A0A0X3BIG9"/>